<keyword evidence="1" id="KW-0812">Transmembrane</keyword>
<dbReference type="Pfam" id="PF19803">
    <property type="entry name" value="DUF6286"/>
    <property type="match status" value="1"/>
</dbReference>
<reference evidence="3 4" key="1">
    <citation type="submission" date="2018-05" db="EMBL/GenBank/DDBJ databases">
        <title>Streptomyces venezuelae.</title>
        <authorList>
            <person name="Kim W."/>
            <person name="Lee N."/>
            <person name="Cho B.-K."/>
        </authorList>
    </citation>
    <scope>NUCLEOTIDE SEQUENCE [LARGE SCALE GENOMIC DNA]</scope>
    <source>
        <strain evidence="3 4">ATCC 21782</strain>
    </source>
</reference>
<evidence type="ECO:0000256" key="1">
    <source>
        <dbReference type="SAM" id="Phobius"/>
    </source>
</evidence>
<dbReference type="EMBL" id="CP029190">
    <property type="protein sequence ID" value="QES47737.1"/>
    <property type="molecule type" value="Genomic_DNA"/>
</dbReference>
<name>A0A5P2D0J7_STRVZ</name>
<proteinExistence type="predicted"/>
<evidence type="ECO:0000313" key="4">
    <source>
        <dbReference type="Proteomes" id="UP000325211"/>
    </source>
</evidence>
<feature type="transmembrane region" description="Helical" evidence="1">
    <location>
        <begin position="176"/>
        <end position="193"/>
    </location>
</feature>
<organism evidence="3 4">
    <name type="scientific">Streptomyces venezuelae</name>
    <dbReference type="NCBI Taxonomy" id="54571"/>
    <lineage>
        <taxon>Bacteria</taxon>
        <taxon>Bacillati</taxon>
        <taxon>Actinomycetota</taxon>
        <taxon>Actinomycetes</taxon>
        <taxon>Kitasatosporales</taxon>
        <taxon>Streptomycetaceae</taxon>
        <taxon>Streptomyces</taxon>
    </lineage>
</organism>
<dbReference type="Proteomes" id="UP000325211">
    <property type="component" value="Chromosome"/>
</dbReference>
<evidence type="ECO:0000259" key="2">
    <source>
        <dbReference type="Pfam" id="PF19803"/>
    </source>
</evidence>
<protein>
    <recommendedName>
        <fullName evidence="2">DUF6286 domain-containing protein</fullName>
    </recommendedName>
</protein>
<gene>
    <name evidence="3" type="ORF">DEJ50_07835</name>
</gene>
<dbReference type="OrthoDB" id="4256327at2"/>
<dbReference type="RefSeq" id="WP_150206858.1">
    <property type="nucleotide sequence ID" value="NZ_CP029190.1"/>
</dbReference>
<accession>A0A5P2D0J7</accession>
<keyword evidence="1" id="KW-1133">Transmembrane helix</keyword>
<dbReference type="AlphaFoldDB" id="A0A5P2D0J7"/>
<feature type="transmembrane region" description="Helical" evidence="1">
    <location>
        <begin position="125"/>
        <end position="145"/>
    </location>
</feature>
<sequence length="305" mass="32884">MVNPAERGVTTVTDRVTAKIARQAASEAVLPAGGHVLRSAATTRGTRVEVTVEVDLPVSAPADTGRMVQLHDHLTSRTRCLTGLALGPAHLRIRRLGPVTPSSRPEITRQPTVTARRSWSSRRTATTGVAIAVAVLSALALWTVLHQHLPGTAAPPWERVRRWVTASGGRSLLRPAAWAAAAAGAWLILLALAPGHRRLIPLSCPQAVRAVISRRHASRLVRAAVTEVPGLRVRALRFTRRTVTVRAETAYGAPPDIGHTTTAAIERTLQNMALHRTPKVRLVLRPVRDPHASSARRATQEDENA</sequence>
<evidence type="ECO:0000313" key="3">
    <source>
        <dbReference type="EMBL" id="QES47737.1"/>
    </source>
</evidence>
<keyword evidence="1" id="KW-0472">Membrane</keyword>
<dbReference type="InterPro" id="IPR046253">
    <property type="entry name" value="DUF6286"/>
</dbReference>
<feature type="domain" description="DUF6286" evidence="2">
    <location>
        <begin position="183"/>
        <end position="283"/>
    </location>
</feature>